<evidence type="ECO:0000256" key="5">
    <source>
        <dbReference type="ARBA" id="ARBA00022741"/>
    </source>
</evidence>
<feature type="domain" description="Histidine kinase" evidence="9">
    <location>
        <begin position="63"/>
        <end position="275"/>
    </location>
</feature>
<dbReference type="InterPro" id="IPR005467">
    <property type="entry name" value="His_kinase_dom"/>
</dbReference>
<dbReference type="SMART" id="SM00388">
    <property type="entry name" value="HisKA"/>
    <property type="match status" value="1"/>
</dbReference>
<dbReference type="SUPFAM" id="SSF47384">
    <property type="entry name" value="Homodimeric domain of signal transducing histidine kinase"/>
    <property type="match status" value="1"/>
</dbReference>
<keyword evidence="4" id="KW-0808">Transferase</keyword>
<dbReference type="SUPFAM" id="SSF55874">
    <property type="entry name" value="ATPase domain of HSP90 chaperone/DNA topoisomerase II/histidine kinase"/>
    <property type="match status" value="1"/>
</dbReference>
<gene>
    <name evidence="10" type="ORF">RMSM_00335</name>
</gene>
<evidence type="ECO:0000256" key="2">
    <source>
        <dbReference type="ARBA" id="ARBA00012438"/>
    </source>
</evidence>
<protein>
    <recommendedName>
        <fullName evidence="2">histidine kinase</fullName>
        <ecNumber evidence="2">2.7.13.3</ecNumber>
    </recommendedName>
</protein>
<dbReference type="Gene3D" id="3.30.565.10">
    <property type="entry name" value="Histidine kinase-like ATPase, C-terminal domain"/>
    <property type="match status" value="1"/>
</dbReference>
<dbReference type="PATRIC" id="fig|1265738.3.peg.340"/>
<accession>M5RTW8</accession>
<dbReference type="SMART" id="SM00387">
    <property type="entry name" value="HATPase_c"/>
    <property type="match status" value="1"/>
</dbReference>
<keyword evidence="7" id="KW-0067">ATP-binding</keyword>
<dbReference type="Pfam" id="PF02518">
    <property type="entry name" value="HATPase_c"/>
    <property type="match status" value="1"/>
</dbReference>
<dbReference type="InterPro" id="IPR003661">
    <property type="entry name" value="HisK_dim/P_dom"/>
</dbReference>
<dbReference type="CDD" id="cd00075">
    <property type="entry name" value="HATPase"/>
    <property type="match status" value="1"/>
</dbReference>
<dbReference type="Gene3D" id="1.10.287.130">
    <property type="match status" value="1"/>
</dbReference>
<evidence type="ECO:0000259" key="9">
    <source>
        <dbReference type="PROSITE" id="PS50109"/>
    </source>
</evidence>
<evidence type="ECO:0000256" key="1">
    <source>
        <dbReference type="ARBA" id="ARBA00000085"/>
    </source>
</evidence>
<dbReference type="EC" id="2.7.13.3" evidence="2"/>
<proteinExistence type="predicted"/>
<dbReference type="PANTHER" id="PTHR43065">
    <property type="entry name" value="SENSOR HISTIDINE KINASE"/>
    <property type="match status" value="1"/>
</dbReference>
<evidence type="ECO:0000256" key="7">
    <source>
        <dbReference type="ARBA" id="ARBA00022840"/>
    </source>
</evidence>
<comment type="catalytic activity">
    <reaction evidence="1">
        <text>ATP + protein L-histidine = ADP + protein N-phospho-L-histidine.</text>
        <dbReference type="EC" id="2.7.13.3"/>
    </reaction>
</comment>
<dbReference type="EMBL" id="ANOG01000045">
    <property type="protein sequence ID" value="EMI22745.1"/>
    <property type="molecule type" value="Genomic_DNA"/>
</dbReference>
<dbReference type="InterPro" id="IPR036890">
    <property type="entry name" value="HATPase_C_sf"/>
</dbReference>
<keyword evidence="11" id="KW-1185">Reference proteome</keyword>
<dbReference type="PROSITE" id="PS50109">
    <property type="entry name" value="HIS_KIN"/>
    <property type="match status" value="1"/>
</dbReference>
<dbReference type="Pfam" id="PF00512">
    <property type="entry name" value="HisKA"/>
    <property type="match status" value="1"/>
</dbReference>
<keyword evidence="5" id="KW-0547">Nucleotide-binding</keyword>
<evidence type="ECO:0000256" key="8">
    <source>
        <dbReference type="ARBA" id="ARBA00023012"/>
    </source>
</evidence>
<evidence type="ECO:0000256" key="4">
    <source>
        <dbReference type="ARBA" id="ARBA00022679"/>
    </source>
</evidence>
<dbReference type="AlphaFoldDB" id="M5RTW8"/>
<dbReference type="PRINTS" id="PR00344">
    <property type="entry name" value="BCTRLSENSOR"/>
</dbReference>
<name>M5RTW8_9BACT</name>
<dbReference type="GO" id="GO:0000155">
    <property type="term" value="F:phosphorelay sensor kinase activity"/>
    <property type="evidence" value="ECO:0007669"/>
    <property type="project" value="InterPro"/>
</dbReference>
<dbReference type="Proteomes" id="UP000011991">
    <property type="component" value="Unassembled WGS sequence"/>
</dbReference>
<dbReference type="CDD" id="cd00082">
    <property type="entry name" value="HisKA"/>
    <property type="match status" value="1"/>
</dbReference>
<sequence length="278" mass="31144">MASDRVRLFILTEIQLDRPHSRNPKLEAMHFMSSQEYTTAQEHAAQIDSIRTQYEELAELAGSLAHEIKNPLSVIHMNIDLLSEDLAEIDSPISRRSVDRVDIVRQQCERMEGLLRDFLRYARLRDIDLVPGSLNEQIETVLRAYQAQADAGQIDIEKYLDPDLPAIMLHSDSLQAALMNLVKNALEAMEEGGQIWARTYPTRTGVALDLIDTGSGVDDNTVLHMFEPFYSTKEGGSGLGLPTARKIIEAHGGRISVQSEFGRGTKFVLEFPTPKRLG</sequence>
<keyword evidence="6 10" id="KW-0418">Kinase</keyword>
<dbReference type="InterPro" id="IPR004358">
    <property type="entry name" value="Sig_transdc_His_kin-like_C"/>
</dbReference>
<reference evidence="10 11" key="1">
    <citation type="journal article" date="2013" name="Mar. Genomics">
        <title>Expression of sulfatases in Rhodopirellula baltica and the diversity of sulfatases in the genus Rhodopirellula.</title>
        <authorList>
            <person name="Wegner C.E."/>
            <person name="Richter-Heitmann T."/>
            <person name="Klindworth A."/>
            <person name="Klockow C."/>
            <person name="Richter M."/>
            <person name="Achstetter T."/>
            <person name="Glockner F.O."/>
            <person name="Harder J."/>
        </authorList>
    </citation>
    <scope>NUCLEOTIDE SEQUENCE [LARGE SCALE GENOMIC DNA]</scope>
    <source>
        <strain evidence="10 11">SM1</strain>
    </source>
</reference>
<evidence type="ECO:0000256" key="3">
    <source>
        <dbReference type="ARBA" id="ARBA00022553"/>
    </source>
</evidence>
<keyword evidence="8" id="KW-0902">Two-component regulatory system</keyword>
<comment type="caution">
    <text evidence="10">The sequence shown here is derived from an EMBL/GenBank/DDBJ whole genome shotgun (WGS) entry which is preliminary data.</text>
</comment>
<keyword evidence="3" id="KW-0597">Phosphoprotein</keyword>
<evidence type="ECO:0000256" key="6">
    <source>
        <dbReference type="ARBA" id="ARBA00022777"/>
    </source>
</evidence>
<organism evidence="10 11">
    <name type="scientific">Rhodopirellula maiorica SM1</name>
    <dbReference type="NCBI Taxonomy" id="1265738"/>
    <lineage>
        <taxon>Bacteria</taxon>
        <taxon>Pseudomonadati</taxon>
        <taxon>Planctomycetota</taxon>
        <taxon>Planctomycetia</taxon>
        <taxon>Pirellulales</taxon>
        <taxon>Pirellulaceae</taxon>
        <taxon>Novipirellula</taxon>
    </lineage>
</organism>
<dbReference type="PANTHER" id="PTHR43065:SF46">
    <property type="entry name" value="C4-DICARBOXYLATE TRANSPORT SENSOR PROTEIN DCTB"/>
    <property type="match status" value="1"/>
</dbReference>
<dbReference type="GO" id="GO:0005524">
    <property type="term" value="F:ATP binding"/>
    <property type="evidence" value="ECO:0007669"/>
    <property type="project" value="UniProtKB-KW"/>
</dbReference>
<dbReference type="InterPro" id="IPR036097">
    <property type="entry name" value="HisK_dim/P_sf"/>
</dbReference>
<dbReference type="InterPro" id="IPR003594">
    <property type="entry name" value="HATPase_dom"/>
</dbReference>
<evidence type="ECO:0000313" key="11">
    <source>
        <dbReference type="Proteomes" id="UP000011991"/>
    </source>
</evidence>
<evidence type="ECO:0000313" key="10">
    <source>
        <dbReference type="EMBL" id="EMI22745.1"/>
    </source>
</evidence>